<gene>
    <name evidence="4" type="ORF">EUV02_05675</name>
</gene>
<keyword evidence="2" id="KW-0560">Oxidoreductase</keyword>
<reference evidence="4 5" key="1">
    <citation type="submission" date="2019-02" db="EMBL/GenBank/DDBJ databases">
        <title>Polymorphobacter sp. isolated from the lake at the Tibet of China.</title>
        <authorList>
            <person name="Li A."/>
        </authorList>
    </citation>
    <scope>NUCLEOTIDE SEQUENCE [LARGE SCALE GENOMIC DNA]</scope>
    <source>
        <strain evidence="4 5">DJ1R-1</strain>
    </source>
</reference>
<accession>A0A4Y9ET29</accession>
<organism evidence="4 5">
    <name type="scientific">Glacieibacterium arshaanense</name>
    <dbReference type="NCBI Taxonomy" id="2511025"/>
    <lineage>
        <taxon>Bacteria</taxon>
        <taxon>Pseudomonadati</taxon>
        <taxon>Pseudomonadota</taxon>
        <taxon>Alphaproteobacteria</taxon>
        <taxon>Sphingomonadales</taxon>
        <taxon>Sphingosinicellaceae</taxon>
        <taxon>Glacieibacterium</taxon>
    </lineage>
</organism>
<dbReference type="OrthoDB" id="9786360at2"/>
<evidence type="ECO:0000256" key="3">
    <source>
        <dbReference type="RuleBase" id="RU000363"/>
    </source>
</evidence>
<keyword evidence="5" id="KW-1185">Reference proteome</keyword>
<dbReference type="EMBL" id="SIHO01000001">
    <property type="protein sequence ID" value="TFU06470.1"/>
    <property type="molecule type" value="Genomic_DNA"/>
</dbReference>
<protein>
    <submittedName>
        <fullName evidence="4">SDR family oxidoreductase</fullName>
    </submittedName>
</protein>
<dbReference type="AlphaFoldDB" id="A0A4Y9ET29"/>
<dbReference type="RefSeq" id="WP_135245194.1">
    <property type="nucleotide sequence ID" value="NZ_SIHO01000001.1"/>
</dbReference>
<sequence length="258" mass="27216">MSSEFGLPRTAIVTGGARRIGAMLVRALAADGWHVAIHCNNSRDEADALCAELRAAGKGAHVIVADLAHADSAAQIVAQAQEGAPPLGLLVNNASRFDYDTISDFDVVGWDRHLDVNLRAPALLTQAFAAALPDGLNGLVVNLLDVKLYSLNPDYFSYTISKFGLLGLTELSARALAPLIRVAGIAPAVTMVSGPQSRENFAAAHVHNPLARGVTVDEIVGALRFIVATPTLHGQVITLDAGQRLMGLPRDVAFMVDQ</sequence>
<dbReference type="PRINTS" id="PR00081">
    <property type="entry name" value="GDHRDH"/>
</dbReference>
<dbReference type="PANTHER" id="PTHR43639">
    <property type="entry name" value="OXIDOREDUCTASE, SHORT-CHAIN DEHYDROGENASE/REDUCTASE FAMILY (AFU_ORTHOLOGUE AFUA_5G02870)"/>
    <property type="match status" value="1"/>
</dbReference>
<evidence type="ECO:0000313" key="5">
    <source>
        <dbReference type="Proteomes" id="UP000297737"/>
    </source>
</evidence>
<dbReference type="SUPFAM" id="SSF51735">
    <property type="entry name" value="NAD(P)-binding Rossmann-fold domains"/>
    <property type="match status" value="1"/>
</dbReference>
<dbReference type="InterPro" id="IPR036291">
    <property type="entry name" value="NAD(P)-bd_dom_sf"/>
</dbReference>
<comment type="similarity">
    <text evidence="1 3">Belongs to the short-chain dehydrogenases/reductases (SDR) family.</text>
</comment>
<dbReference type="Gene3D" id="3.40.50.720">
    <property type="entry name" value="NAD(P)-binding Rossmann-like Domain"/>
    <property type="match status" value="1"/>
</dbReference>
<evidence type="ECO:0000256" key="1">
    <source>
        <dbReference type="ARBA" id="ARBA00006484"/>
    </source>
</evidence>
<dbReference type="Proteomes" id="UP000297737">
    <property type="component" value="Unassembled WGS sequence"/>
</dbReference>
<proteinExistence type="inferred from homology"/>
<dbReference type="InterPro" id="IPR002347">
    <property type="entry name" value="SDR_fam"/>
</dbReference>
<dbReference type="PRINTS" id="PR00080">
    <property type="entry name" value="SDRFAMILY"/>
</dbReference>
<name>A0A4Y9ET29_9SPHN</name>
<dbReference type="Pfam" id="PF00106">
    <property type="entry name" value="adh_short"/>
    <property type="match status" value="1"/>
</dbReference>
<evidence type="ECO:0000256" key="2">
    <source>
        <dbReference type="ARBA" id="ARBA00023002"/>
    </source>
</evidence>
<evidence type="ECO:0000313" key="4">
    <source>
        <dbReference type="EMBL" id="TFU06470.1"/>
    </source>
</evidence>
<dbReference type="PANTHER" id="PTHR43639:SF1">
    <property type="entry name" value="SHORT-CHAIN DEHYDROGENASE_REDUCTASE FAMILY PROTEIN"/>
    <property type="match status" value="1"/>
</dbReference>
<comment type="caution">
    <text evidence="4">The sequence shown here is derived from an EMBL/GenBank/DDBJ whole genome shotgun (WGS) entry which is preliminary data.</text>
</comment>
<dbReference type="NCBIfam" id="NF006597">
    <property type="entry name" value="PRK09134.1"/>
    <property type="match status" value="1"/>
</dbReference>
<dbReference type="GO" id="GO:0016491">
    <property type="term" value="F:oxidoreductase activity"/>
    <property type="evidence" value="ECO:0007669"/>
    <property type="project" value="UniProtKB-KW"/>
</dbReference>